<evidence type="ECO:0000313" key="4">
    <source>
        <dbReference type="Proteomes" id="UP001600888"/>
    </source>
</evidence>
<feature type="compositionally biased region" description="Basic and acidic residues" evidence="1">
    <location>
        <begin position="263"/>
        <end position="282"/>
    </location>
</feature>
<evidence type="ECO:0000259" key="2">
    <source>
        <dbReference type="PROSITE" id="PS50142"/>
    </source>
</evidence>
<dbReference type="Pfam" id="PF00636">
    <property type="entry name" value="Ribonuclease_3"/>
    <property type="match status" value="1"/>
</dbReference>
<sequence>MNAPSLAPLRMTFKTRIETCQQIIGYRFRDTEYIRQALTPVDSINRRLALVGDKVADAQLVGRWYVDKNQPRRSQWASVRNSLVSNENLAKVGVRLRIQDCTFPNCGPDTGMATTMEAIIGAVWLDSERDFGAVNAVMGRLGLTNHALIRSPNTTFTTKQPRCEIQDIQSSRSLPDHFFVGHHVGLLQLLFKHSRALIVQQRPGQHSDLSPPSLHKPTRAAATMNVMSETAQKRTAAPVARKHRQSGRKRRPSSNTTNPPKRQAPEHVLDTGEQANAEHDDSALESALPEQQPATLGDHGSSLAGRPDGFTGWHRKDTEWKRLRYFIWAVQKTRDQSPDDKKDMLHRLGHHRYVLSKLPRMSLRNMPHDFPADGVFLRTHCDDPESDRSYALQAALLQQAYDQMVQKLRRHPLDRQDKKQFFLLRNQLVEVLRARLELWLPPWFLIKSRKNQIPPSLPNPGQPSATSSKTPESDVPATAAVDSTRVSTAETCEHQSPHRPGSVLWTTHTTQHKSVDWKNYLSKPGSGTQEIT</sequence>
<reference evidence="3 4" key="1">
    <citation type="submission" date="2024-03" db="EMBL/GenBank/DDBJ databases">
        <title>A high-quality draft genome sequence of Diaporthe vaccinii, a causative agent of upright dieback and viscid rot disease in cranberry plants.</title>
        <authorList>
            <person name="Sarrasin M."/>
            <person name="Lang B.F."/>
            <person name="Burger G."/>
        </authorList>
    </citation>
    <scope>NUCLEOTIDE SEQUENCE [LARGE SCALE GENOMIC DNA]</scope>
    <source>
        <strain evidence="3 4">IS7</strain>
    </source>
</reference>
<name>A0ABR4E8A9_9PEZI</name>
<evidence type="ECO:0000313" key="3">
    <source>
        <dbReference type="EMBL" id="KAL2278670.1"/>
    </source>
</evidence>
<dbReference type="Proteomes" id="UP001600888">
    <property type="component" value="Unassembled WGS sequence"/>
</dbReference>
<comment type="caution">
    <text evidence="3">The sequence shown here is derived from an EMBL/GenBank/DDBJ whole genome shotgun (WGS) entry which is preliminary data.</text>
</comment>
<dbReference type="SUPFAM" id="SSF69065">
    <property type="entry name" value="RNase III domain-like"/>
    <property type="match status" value="1"/>
</dbReference>
<dbReference type="InterPro" id="IPR000999">
    <property type="entry name" value="RNase_III_dom"/>
</dbReference>
<feature type="domain" description="RNase III" evidence="2">
    <location>
        <begin position="17"/>
        <end position="128"/>
    </location>
</feature>
<accession>A0ABR4E8A9</accession>
<evidence type="ECO:0000256" key="1">
    <source>
        <dbReference type="SAM" id="MobiDB-lite"/>
    </source>
</evidence>
<dbReference type="Gene3D" id="1.10.1520.10">
    <property type="entry name" value="Ribonuclease III domain"/>
    <property type="match status" value="1"/>
</dbReference>
<feature type="region of interest" description="Disordered" evidence="1">
    <location>
        <begin position="452"/>
        <end position="506"/>
    </location>
</feature>
<keyword evidence="4" id="KW-1185">Reference proteome</keyword>
<dbReference type="CDD" id="cd00593">
    <property type="entry name" value="RIBOc"/>
    <property type="match status" value="1"/>
</dbReference>
<gene>
    <name evidence="3" type="ORF">FJTKL_14233</name>
</gene>
<dbReference type="EMBL" id="JBAWTH010000084">
    <property type="protein sequence ID" value="KAL2278670.1"/>
    <property type="molecule type" value="Genomic_DNA"/>
</dbReference>
<organism evidence="3 4">
    <name type="scientific">Diaporthe vaccinii</name>
    <dbReference type="NCBI Taxonomy" id="105482"/>
    <lineage>
        <taxon>Eukaryota</taxon>
        <taxon>Fungi</taxon>
        <taxon>Dikarya</taxon>
        <taxon>Ascomycota</taxon>
        <taxon>Pezizomycotina</taxon>
        <taxon>Sordariomycetes</taxon>
        <taxon>Sordariomycetidae</taxon>
        <taxon>Diaporthales</taxon>
        <taxon>Diaporthaceae</taxon>
        <taxon>Diaporthe</taxon>
        <taxon>Diaporthe eres species complex</taxon>
    </lineage>
</organism>
<dbReference type="SMART" id="SM00535">
    <property type="entry name" value="RIBOc"/>
    <property type="match status" value="1"/>
</dbReference>
<dbReference type="PROSITE" id="PS50142">
    <property type="entry name" value="RNASE_3_2"/>
    <property type="match status" value="1"/>
</dbReference>
<protein>
    <recommendedName>
        <fullName evidence="2">RNase III domain-containing protein</fullName>
    </recommendedName>
</protein>
<feature type="compositionally biased region" description="Basic residues" evidence="1">
    <location>
        <begin position="240"/>
        <end position="252"/>
    </location>
</feature>
<dbReference type="InterPro" id="IPR036389">
    <property type="entry name" value="RNase_III_sf"/>
</dbReference>
<proteinExistence type="predicted"/>
<feature type="region of interest" description="Disordered" evidence="1">
    <location>
        <begin position="229"/>
        <end position="313"/>
    </location>
</feature>